<keyword evidence="3 7" id="KW-0812">Transmembrane</keyword>
<evidence type="ECO:0000256" key="4">
    <source>
        <dbReference type="ARBA" id="ARBA00022777"/>
    </source>
</evidence>
<dbReference type="RefSeq" id="WP_052114417.1">
    <property type="nucleotide sequence ID" value="NZ_CCSF01000001.1"/>
</dbReference>
<evidence type="ECO:0000259" key="8">
    <source>
        <dbReference type="PROSITE" id="PS50113"/>
    </source>
</evidence>
<dbReference type="PANTHER" id="PTHR46663">
    <property type="entry name" value="DIGUANYLATE CYCLASE DGCT-RELATED"/>
    <property type="match status" value="1"/>
</dbReference>
<dbReference type="SUPFAM" id="SSF55785">
    <property type="entry name" value="PYP-like sensor domain (PAS domain)"/>
    <property type="match status" value="1"/>
</dbReference>
<evidence type="ECO:0000256" key="7">
    <source>
        <dbReference type="SAM" id="Phobius"/>
    </source>
</evidence>
<dbReference type="InterPro" id="IPR013656">
    <property type="entry name" value="PAS_4"/>
</dbReference>
<keyword evidence="6 7" id="KW-0472">Membrane</keyword>
<dbReference type="eggNOG" id="COG3275">
    <property type="taxonomic scope" value="Bacteria"/>
</dbReference>
<dbReference type="NCBIfam" id="TIGR00229">
    <property type="entry name" value="sensory_box"/>
    <property type="match status" value="1"/>
</dbReference>
<dbReference type="PANTHER" id="PTHR46663:SF3">
    <property type="entry name" value="SLL0267 PROTEIN"/>
    <property type="match status" value="1"/>
</dbReference>
<evidence type="ECO:0000256" key="5">
    <source>
        <dbReference type="ARBA" id="ARBA00022989"/>
    </source>
</evidence>
<dbReference type="eggNOG" id="COG5001">
    <property type="taxonomic scope" value="Bacteria"/>
</dbReference>
<dbReference type="OrthoDB" id="9804951at2"/>
<reference evidence="10 11" key="1">
    <citation type="submission" date="2014-07" db="EMBL/GenBank/DDBJ databases">
        <authorList>
            <person name="Urmite Genomes Urmite Genomes"/>
        </authorList>
    </citation>
    <scope>NUCLEOTIDE SEQUENCE [LARGE SCALE GENOMIC DNA]</scope>
    <source>
        <strain evidence="10 11">20_BN</strain>
    </source>
</reference>
<dbReference type="InterPro" id="IPR052163">
    <property type="entry name" value="DGC-Regulatory_Protein"/>
</dbReference>
<dbReference type="InterPro" id="IPR029787">
    <property type="entry name" value="Nucleotide_cyclase"/>
</dbReference>
<dbReference type="InterPro" id="IPR000700">
    <property type="entry name" value="PAS-assoc_C"/>
</dbReference>
<dbReference type="EMBL" id="CCSF01000001">
    <property type="protein sequence ID" value="CDZ93351.1"/>
    <property type="molecule type" value="Genomic_DNA"/>
</dbReference>
<dbReference type="Pfam" id="PF08448">
    <property type="entry name" value="PAS_4"/>
    <property type="match status" value="1"/>
</dbReference>
<dbReference type="InterPro" id="IPR000160">
    <property type="entry name" value="GGDEF_dom"/>
</dbReference>
<dbReference type="STRING" id="1499686.BN1079_00639"/>
<evidence type="ECO:0000313" key="10">
    <source>
        <dbReference type="EMBL" id="CDZ93351.1"/>
    </source>
</evidence>
<keyword evidence="11" id="KW-1185">Reference proteome</keyword>
<comment type="subcellular location">
    <subcellularLocation>
        <location evidence="1">Cell membrane</location>
        <topology evidence="1">Multi-pass membrane protein</topology>
    </subcellularLocation>
</comment>
<keyword evidence="2" id="KW-1003">Cell membrane</keyword>
<dbReference type="AlphaFoldDB" id="A0A078LTZ5"/>
<dbReference type="Pfam" id="PF07694">
    <property type="entry name" value="5TM-5TMR_LYT"/>
    <property type="match status" value="1"/>
</dbReference>
<evidence type="ECO:0000259" key="9">
    <source>
        <dbReference type="PROSITE" id="PS50887"/>
    </source>
</evidence>
<dbReference type="SUPFAM" id="SSF55073">
    <property type="entry name" value="Nucleotide cyclase"/>
    <property type="match status" value="1"/>
</dbReference>
<keyword evidence="4" id="KW-0418">Kinase</keyword>
<dbReference type="CDD" id="cd01949">
    <property type="entry name" value="GGDEF"/>
    <property type="match status" value="1"/>
</dbReference>
<feature type="transmembrane region" description="Helical" evidence="7">
    <location>
        <begin position="100"/>
        <end position="119"/>
    </location>
</feature>
<dbReference type="InterPro" id="IPR035965">
    <property type="entry name" value="PAS-like_dom_sf"/>
</dbReference>
<feature type="domain" description="PAC" evidence="8">
    <location>
        <begin position="270"/>
        <end position="321"/>
    </location>
</feature>
<dbReference type="HOGENOM" id="CLU_000445_70_20_6"/>
<dbReference type="GO" id="GO:0005886">
    <property type="term" value="C:plasma membrane"/>
    <property type="evidence" value="ECO:0007669"/>
    <property type="project" value="UniProtKB-SubCell"/>
</dbReference>
<dbReference type="Gene3D" id="3.30.70.270">
    <property type="match status" value="1"/>
</dbReference>
<evidence type="ECO:0000256" key="3">
    <source>
        <dbReference type="ARBA" id="ARBA00022692"/>
    </source>
</evidence>
<dbReference type="Pfam" id="PF00990">
    <property type="entry name" value="GGDEF"/>
    <property type="match status" value="1"/>
</dbReference>
<feature type="domain" description="GGDEF" evidence="9">
    <location>
        <begin position="353"/>
        <end position="491"/>
    </location>
</feature>
<evidence type="ECO:0000256" key="1">
    <source>
        <dbReference type="ARBA" id="ARBA00004651"/>
    </source>
</evidence>
<evidence type="ECO:0000256" key="2">
    <source>
        <dbReference type="ARBA" id="ARBA00022475"/>
    </source>
</evidence>
<feature type="transmembrane region" description="Helical" evidence="7">
    <location>
        <begin position="131"/>
        <end position="150"/>
    </location>
</feature>
<proteinExistence type="predicted"/>
<dbReference type="PROSITE" id="PS50887">
    <property type="entry name" value="GGDEF"/>
    <property type="match status" value="1"/>
</dbReference>
<keyword evidence="4" id="KW-0808">Transferase</keyword>
<gene>
    <name evidence="10" type="ORF">BN1079_00639</name>
</gene>
<evidence type="ECO:0000256" key="6">
    <source>
        <dbReference type="ARBA" id="ARBA00023136"/>
    </source>
</evidence>
<evidence type="ECO:0000313" key="11">
    <source>
        <dbReference type="Proteomes" id="UP000053902"/>
    </source>
</evidence>
<dbReference type="InterPro" id="IPR000014">
    <property type="entry name" value="PAS"/>
</dbReference>
<protein>
    <submittedName>
        <fullName evidence="10">Sensory box protein</fullName>
    </submittedName>
</protein>
<accession>A0A078LTZ5</accession>
<dbReference type="NCBIfam" id="TIGR00254">
    <property type="entry name" value="GGDEF"/>
    <property type="match status" value="1"/>
</dbReference>
<feature type="transmembrane region" description="Helical" evidence="7">
    <location>
        <begin position="34"/>
        <end position="56"/>
    </location>
</feature>
<dbReference type="PROSITE" id="PS50113">
    <property type="entry name" value="PAC"/>
    <property type="match status" value="1"/>
</dbReference>
<dbReference type="Proteomes" id="UP000053902">
    <property type="component" value="Unassembled WGS sequence"/>
</dbReference>
<dbReference type="GO" id="GO:0000155">
    <property type="term" value="F:phosphorelay sensor kinase activity"/>
    <property type="evidence" value="ECO:0007669"/>
    <property type="project" value="InterPro"/>
</dbReference>
<dbReference type="InterPro" id="IPR011620">
    <property type="entry name" value="Sig_transdc_His_kinase_LytS_TM"/>
</dbReference>
<dbReference type="GO" id="GO:0071555">
    <property type="term" value="P:cell wall organization"/>
    <property type="evidence" value="ECO:0007669"/>
    <property type="project" value="InterPro"/>
</dbReference>
<feature type="transmembrane region" description="Helical" evidence="7">
    <location>
        <begin position="68"/>
        <end position="94"/>
    </location>
</feature>
<keyword evidence="5 7" id="KW-1133">Transmembrane helix</keyword>
<dbReference type="SMART" id="SM00267">
    <property type="entry name" value="GGDEF"/>
    <property type="match status" value="1"/>
</dbReference>
<sequence length="508" mass="55174">MALTLLQNAALLLSLCWLLGFTLHHWAGKYPTATHILTGLWFGGACVVGLMVPFTLEPGVIYDNRATVLSMAGIFGGPLAAVIAGIMAGGYRLWLGGAGSYIGLFNIAVPLLLGLGFRLGCERGWWKIDFWPLLTLGLILHGLALLSLLALPSVTSLNIGQLALPTLLIMPLATVMVGLLLDDLSRRHLAQKALRASEARLSAITRAIPDLLLVIDEEGRNLEVVSSGAGPDFASCHVLSNECAHQALSPEDSERLRATIQLALTSNVPQALEFPYLTEDGQKFYDVHIQRLETPADSKRAVVAVLRDITLRKTAEERIQQLAFYDLLTNLPNRRLLLDRLQQALATSARRGCHGALMFIDLDNFKHINDAHGHPVGDLFLQQAAQRLCSGVRGSDTVARLGGDEFVVMLEELDSQPEVAVEQAQLIGDKLLAALATPYPLADEMLYSSASIGIALFCGADVSAEELMKRADLSMYEAKNNGKNALRFYDSALQDDLQQQLELENGPP</sequence>
<organism evidence="10 11">
    <name type="scientific">Pseudomonas saudiphocaensis</name>
    <dbReference type="NCBI Taxonomy" id="1499686"/>
    <lineage>
        <taxon>Bacteria</taxon>
        <taxon>Pseudomonadati</taxon>
        <taxon>Pseudomonadota</taxon>
        <taxon>Gammaproteobacteria</taxon>
        <taxon>Pseudomonadales</taxon>
        <taxon>Pseudomonadaceae</taxon>
        <taxon>Pseudomonas</taxon>
    </lineage>
</organism>
<feature type="transmembrane region" description="Helical" evidence="7">
    <location>
        <begin position="162"/>
        <end position="181"/>
    </location>
</feature>
<dbReference type="Gene3D" id="3.30.450.20">
    <property type="entry name" value="PAS domain"/>
    <property type="match status" value="1"/>
</dbReference>
<name>A0A078LTZ5_9PSED</name>
<dbReference type="InterPro" id="IPR043128">
    <property type="entry name" value="Rev_trsase/Diguanyl_cyclase"/>
</dbReference>
<dbReference type="CDD" id="cd00130">
    <property type="entry name" value="PAS"/>
    <property type="match status" value="1"/>
</dbReference>